<name>A0A0F9B7A1_9ZZZZ</name>
<comment type="caution">
    <text evidence="2">The sequence shown here is derived from an EMBL/GenBank/DDBJ whole genome shotgun (WGS) entry which is preliminary data.</text>
</comment>
<dbReference type="EMBL" id="LAZR01039121">
    <property type="protein sequence ID" value="KKL17789.1"/>
    <property type="molecule type" value="Genomic_DNA"/>
</dbReference>
<gene>
    <name evidence="2" type="ORF">LCGC14_2482030</name>
</gene>
<evidence type="ECO:0000256" key="1">
    <source>
        <dbReference type="SAM" id="MobiDB-lite"/>
    </source>
</evidence>
<protein>
    <submittedName>
        <fullName evidence="2">Uncharacterized protein</fullName>
    </submittedName>
</protein>
<reference evidence="2" key="1">
    <citation type="journal article" date="2015" name="Nature">
        <title>Complex archaea that bridge the gap between prokaryotes and eukaryotes.</title>
        <authorList>
            <person name="Spang A."/>
            <person name="Saw J.H."/>
            <person name="Jorgensen S.L."/>
            <person name="Zaremba-Niedzwiedzka K."/>
            <person name="Martijn J."/>
            <person name="Lind A.E."/>
            <person name="van Eijk R."/>
            <person name="Schleper C."/>
            <person name="Guy L."/>
            <person name="Ettema T.J."/>
        </authorList>
    </citation>
    <scope>NUCLEOTIDE SEQUENCE</scope>
</reference>
<feature type="region of interest" description="Disordered" evidence="1">
    <location>
        <begin position="1"/>
        <end position="22"/>
    </location>
</feature>
<accession>A0A0F9B7A1</accession>
<feature type="compositionally biased region" description="Polar residues" evidence="1">
    <location>
        <begin position="1"/>
        <end position="15"/>
    </location>
</feature>
<sequence>MKDKTPTLTTVNKDPSPNPEIDDFERRVLSEMDTDPMEEEKSVPDIFKNYNLWKSHEIQDCEFKYDPEELKTKFNQVKYKYNPLREYENSKMESDKENLSILFGS</sequence>
<evidence type="ECO:0000313" key="2">
    <source>
        <dbReference type="EMBL" id="KKL17789.1"/>
    </source>
</evidence>
<proteinExistence type="predicted"/>
<organism evidence="2">
    <name type="scientific">marine sediment metagenome</name>
    <dbReference type="NCBI Taxonomy" id="412755"/>
    <lineage>
        <taxon>unclassified sequences</taxon>
        <taxon>metagenomes</taxon>
        <taxon>ecological metagenomes</taxon>
    </lineage>
</organism>
<dbReference type="AlphaFoldDB" id="A0A0F9B7A1"/>